<dbReference type="InParanoid" id="A0A165BUZ1"/>
<evidence type="ECO:0000313" key="1">
    <source>
        <dbReference type="EMBL" id="KZT01703.1"/>
    </source>
</evidence>
<dbReference type="AlphaFoldDB" id="A0A165BUZ1"/>
<gene>
    <name evidence="1" type="ORF">LAESUDRAFT_730980</name>
</gene>
<organism evidence="1 2">
    <name type="scientific">Laetiporus sulphureus 93-53</name>
    <dbReference type="NCBI Taxonomy" id="1314785"/>
    <lineage>
        <taxon>Eukaryota</taxon>
        <taxon>Fungi</taxon>
        <taxon>Dikarya</taxon>
        <taxon>Basidiomycota</taxon>
        <taxon>Agaricomycotina</taxon>
        <taxon>Agaricomycetes</taxon>
        <taxon>Polyporales</taxon>
        <taxon>Laetiporus</taxon>
    </lineage>
</organism>
<dbReference type="GeneID" id="63826973"/>
<dbReference type="RefSeq" id="XP_040759443.1">
    <property type="nucleotide sequence ID" value="XM_040909944.1"/>
</dbReference>
<dbReference type="EMBL" id="KV427661">
    <property type="protein sequence ID" value="KZT01703.1"/>
    <property type="molecule type" value="Genomic_DNA"/>
</dbReference>
<sequence length="103" mass="11377">MPIPISNIALKADVDDLGLLAAGSAFELTTDRLKRAYPLILQRLIDLGLAADIDKSDLLLHLSTKHLDLPPVNITPPGLPPRFFRPQPAVRWLGFWLVGQLSF</sequence>
<reference evidence="1 2" key="1">
    <citation type="journal article" date="2016" name="Mol. Biol. Evol.">
        <title>Comparative Genomics of Early-Diverging Mushroom-Forming Fungi Provides Insights into the Origins of Lignocellulose Decay Capabilities.</title>
        <authorList>
            <person name="Nagy L.G."/>
            <person name="Riley R."/>
            <person name="Tritt A."/>
            <person name="Adam C."/>
            <person name="Daum C."/>
            <person name="Floudas D."/>
            <person name="Sun H."/>
            <person name="Yadav J.S."/>
            <person name="Pangilinan J."/>
            <person name="Larsson K.H."/>
            <person name="Matsuura K."/>
            <person name="Barry K."/>
            <person name="Labutti K."/>
            <person name="Kuo R."/>
            <person name="Ohm R.A."/>
            <person name="Bhattacharya S.S."/>
            <person name="Shirouzu T."/>
            <person name="Yoshinaga Y."/>
            <person name="Martin F.M."/>
            <person name="Grigoriev I.V."/>
            <person name="Hibbett D.S."/>
        </authorList>
    </citation>
    <scope>NUCLEOTIDE SEQUENCE [LARGE SCALE GENOMIC DNA]</scope>
    <source>
        <strain evidence="1 2">93-53</strain>
    </source>
</reference>
<keyword evidence="2" id="KW-1185">Reference proteome</keyword>
<name>A0A165BUZ1_9APHY</name>
<protein>
    <submittedName>
        <fullName evidence="1">Uncharacterized protein</fullName>
    </submittedName>
</protein>
<accession>A0A165BUZ1</accession>
<evidence type="ECO:0000313" key="2">
    <source>
        <dbReference type="Proteomes" id="UP000076871"/>
    </source>
</evidence>
<dbReference type="Proteomes" id="UP000076871">
    <property type="component" value="Unassembled WGS sequence"/>
</dbReference>
<proteinExistence type="predicted"/>